<dbReference type="Proteomes" id="UP001057455">
    <property type="component" value="Unassembled WGS sequence"/>
</dbReference>
<dbReference type="PROSITE" id="PS51257">
    <property type="entry name" value="PROKAR_LIPOPROTEIN"/>
    <property type="match status" value="1"/>
</dbReference>
<protein>
    <submittedName>
        <fullName evidence="1">Uncharacterized protein</fullName>
    </submittedName>
</protein>
<dbReference type="Gene3D" id="3.80.10.10">
    <property type="entry name" value="Ribonuclease Inhibitor"/>
    <property type="match status" value="1"/>
</dbReference>
<name>A0A9W5WVP6_BABOV</name>
<gene>
    <name evidence="1" type="ORF">BaOVIS_025700</name>
</gene>
<organism evidence="1 2">
    <name type="scientific">Babesia ovis</name>
    <dbReference type="NCBI Taxonomy" id="5869"/>
    <lineage>
        <taxon>Eukaryota</taxon>
        <taxon>Sar</taxon>
        <taxon>Alveolata</taxon>
        <taxon>Apicomplexa</taxon>
        <taxon>Aconoidasida</taxon>
        <taxon>Piroplasmida</taxon>
        <taxon>Babesiidae</taxon>
        <taxon>Babesia</taxon>
    </lineage>
</organism>
<sequence length="373" mass="42393">MYRVIRGKQNKKKPLNPIGMVLFVTGCNIARMNNLRWLHITGTPPRLVNNAWSNENEPSEDDDVDVKEMRLLVRAYSEAATRRWFEVISRSIAGINYVKYLRGHFKSVISRHILAFCSRSDASHLVLYDLPYDKELWKGFFSSLNSQSTLRVLDFTNMKLTSEQLTFSEMLFAGLKLDRLDYSFNNIDLTVASRGVFNSLMPRMLCSVYNISDNPLGDCKLSADLFVELCLKAEAVKVCMNRCKLGDYFLSSVVKALSRSNPYQGIIKLEVLELEGNSFSSGSLHEFVSYVSEFFPTLATIRLHGSVTTSSVTESTFNGHQILTLDAFSPTEPRHGKFTRIKYLQKPKRTTRDTINKLLEGGVSQALSLRYSR</sequence>
<evidence type="ECO:0000313" key="2">
    <source>
        <dbReference type="Proteomes" id="UP001057455"/>
    </source>
</evidence>
<dbReference type="OrthoDB" id="360979at2759"/>
<evidence type="ECO:0000313" key="1">
    <source>
        <dbReference type="EMBL" id="GFE55166.1"/>
    </source>
</evidence>
<keyword evidence="2" id="KW-1185">Reference proteome</keyword>
<reference evidence="1" key="1">
    <citation type="submission" date="2019-12" db="EMBL/GenBank/DDBJ databases">
        <title>Genome sequence of Babesia ovis.</title>
        <authorList>
            <person name="Yamagishi J."/>
            <person name="Sevinc F."/>
            <person name="Xuan X."/>
        </authorList>
    </citation>
    <scope>NUCLEOTIDE SEQUENCE</scope>
    <source>
        <strain evidence="1">Selcuk</strain>
    </source>
</reference>
<dbReference type="InterPro" id="IPR032675">
    <property type="entry name" value="LRR_dom_sf"/>
</dbReference>
<dbReference type="EMBL" id="BLIY01000017">
    <property type="protein sequence ID" value="GFE55166.1"/>
    <property type="molecule type" value="Genomic_DNA"/>
</dbReference>
<proteinExistence type="predicted"/>
<dbReference type="SUPFAM" id="SSF52047">
    <property type="entry name" value="RNI-like"/>
    <property type="match status" value="1"/>
</dbReference>
<dbReference type="AlphaFoldDB" id="A0A9W5WVP6"/>
<comment type="caution">
    <text evidence="1">The sequence shown here is derived from an EMBL/GenBank/DDBJ whole genome shotgun (WGS) entry which is preliminary data.</text>
</comment>
<accession>A0A9W5WVP6</accession>